<keyword evidence="5" id="KW-0597">Phosphoprotein</keyword>
<organism evidence="16 17">
    <name type="scientific">Cellvibrio fontiphilus</name>
    <dbReference type="NCBI Taxonomy" id="1815559"/>
    <lineage>
        <taxon>Bacteria</taxon>
        <taxon>Pseudomonadati</taxon>
        <taxon>Pseudomonadota</taxon>
        <taxon>Gammaproteobacteria</taxon>
        <taxon>Cellvibrionales</taxon>
        <taxon>Cellvibrionaceae</taxon>
        <taxon>Cellvibrio</taxon>
    </lineage>
</organism>
<dbReference type="InterPro" id="IPR003661">
    <property type="entry name" value="HisK_dim/P_dom"/>
</dbReference>
<dbReference type="InterPro" id="IPR007895">
    <property type="entry name" value="MASE1"/>
</dbReference>
<dbReference type="CDD" id="cd16922">
    <property type="entry name" value="HATPase_EvgS-ArcB-TorS-like"/>
    <property type="match status" value="1"/>
</dbReference>
<dbReference type="InterPro" id="IPR006189">
    <property type="entry name" value="CHASE_dom"/>
</dbReference>
<evidence type="ECO:0000256" key="2">
    <source>
        <dbReference type="ARBA" id="ARBA00004651"/>
    </source>
</evidence>
<evidence type="ECO:0000256" key="3">
    <source>
        <dbReference type="ARBA" id="ARBA00012438"/>
    </source>
</evidence>
<evidence type="ECO:0000256" key="6">
    <source>
        <dbReference type="ARBA" id="ARBA00022679"/>
    </source>
</evidence>
<evidence type="ECO:0000256" key="1">
    <source>
        <dbReference type="ARBA" id="ARBA00000085"/>
    </source>
</evidence>
<feature type="transmembrane region" description="Helical" evidence="12">
    <location>
        <begin position="95"/>
        <end position="114"/>
    </location>
</feature>
<dbReference type="PROSITE" id="PS50112">
    <property type="entry name" value="PAS"/>
    <property type="match status" value="1"/>
</dbReference>
<evidence type="ECO:0000256" key="12">
    <source>
        <dbReference type="SAM" id="Phobius"/>
    </source>
</evidence>
<dbReference type="Proteomes" id="UP001595555">
    <property type="component" value="Unassembled WGS sequence"/>
</dbReference>
<dbReference type="Pfam" id="PF02518">
    <property type="entry name" value="HATPase_c"/>
    <property type="match status" value="1"/>
</dbReference>
<evidence type="ECO:0000313" key="17">
    <source>
        <dbReference type="Proteomes" id="UP001595555"/>
    </source>
</evidence>
<evidence type="ECO:0000256" key="5">
    <source>
        <dbReference type="ARBA" id="ARBA00022553"/>
    </source>
</evidence>
<evidence type="ECO:0000313" key="16">
    <source>
        <dbReference type="EMBL" id="MFC3115501.1"/>
    </source>
</evidence>
<proteinExistence type="predicted"/>
<dbReference type="Pfam" id="PF05231">
    <property type="entry name" value="MASE1"/>
    <property type="match status" value="1"/>
</dbReference>
<dbReference type="SMART" id="SM00387">
    <property type="entry name" value="HATPase_c"/>
    <property type="match status" value="1"/>
</dbReference>
<dbReference type="InterPro" id="IPR000014">
    <property type="entry name" value="PAS"/>
</dbReference>
<dbReference type="RefSeq" id="WP_378117847.1">
    <property type="nucleotide sequence ID" value="NZ_JBHRTF010000003.1"/>
</dbReference>
<reference evidence="17" key="1">
    <citation type="journal article" date="2019" name="Int. J. Syst. Evol. Microbiol.">
        <title>The Global Catalogue of Microorganisms (GCM) 10K type strain sequencing project: providing services to taxonomists for standard genome sequencing and annotation.</title>
        <authorList>
            <consortium name="The Broad Institute Genomics Platform"/>
            <consortium name="The Broad Institute Genome Sequencing Center for Infectious Disease"/>
            <person name="Wu L."/>
            <person name="Ma J."/>
        </authorList>
    </citation>
    <scope>NUCLEOTIDE SEQUENCE [LARGE SCALE GENOMIC DNA]</scope>
    <source>
        <strain evidence="17">KCTC 52237</strain>
    </source>
</reference>
<dbReference type="PANTHER" id="PTHR43711">
    <property type="entry name" value="TWO-COMPONENT HISTIDINE KINASE"/>
    <property type="match status" value="1"/>
</dbReference>
<feature type="transmembrane region" description="Helical" evidence="12">
    <location>
        <begin position="126"/>
        <end position="155"/>
    </location>
</feature>
<feature type="transmembrane region" description="Helical" evidence="12">
    <location>
        <begin position="12"/>
        <end position="31"/>
    </location>
</feature>
<feature type="domain" description="Histidine kinase" evidence="13">
    <location>
        <begin position="660"/>
        <end position="882"/>
    </location>
</feature>
<dbReference type="PROSITE" id="PS50109">
    <property type="entry name" value="HIS_KIN"/>
    <property type="match status" value="1"/>
</dbReference>
<dbReference type="InterPro" id="IPR004358">
    <property type="entry name" value="Sig_transdc_His_kin-like_C"/>
</dbReference>
<dbReference type="InterPro" id="IPR036097">
    <property type="entry name" value="HisK_dim/P_sf"/>
</dbReference>
<evidence type="ECO:0000256" key="7">
    <source>
        <dbReference type="ARBA" id="ARBA00022692"/>
    </source>
</evidence>
<feature type="domain" description="PAS" evidence="14">
    <location>
        <begin position="537"/>
        <end position="579"/>
    </location>
</feature>
<dbReference type="Gene3D" id="3.30.565.10">
    <property type="entry name" value="Histidine kinase-like ATPase, C-terminal domain"/>
    <property type="match status" value="1"/>
</dbReference>
<dbReference type="NCBIfam" id="TIGR00229">
    <property type="entry name" value="sensory_box"/>
    <property type="match status" value="1"/>
</dbReference>
<dbReference type="EMBL" id="JBHRTF010000003">
    <property type="protein sequence ID" value="MFC3115501.1"/>
    <property type="molecule type" value="Genomic_DNA"/>
</dbReference>
<dbReference type="SUPFAM" id="SSF55785">
    <property type="entry name" value="PYP-like sensor domain (PAS domain)"/>
    <property type="match status" value="1"/>
</dbReference>
<dbReference type="SMART" id="SM00388">
    <property type="entry name" value="HisKA"/>
    <property type="match status" value="1"/>
</dbReference>
<feature type="transmembrane region" description="Helical" evidence="12">
    <location>
        <begin position="167"/>
        <end position="188"/>
    </location>
</feature>
<dbReference type="InterPro" id="IPR005467">
    <property type="entry name" value="His_kinase_dom"/>
</dbReference>
<comment type="catalytic activity">
    <reaction evidence="1">
        <text>ATP + protein L-histidine = ADP + protein N-phospho-L-histidine.</text>
        <dbReference type="EC" id="2.7.13.3"/>
    </reaction>
</comment>
<name>A0ABV7FD08_9GAMM</name>
<dbReference type="SMART" id="SM00091">
    <property type="entry name" value="PAS"/>
    <property type="match status" value="1"/>
</dbReference>
<evidence type="ECO:0000256" key="8">
    <source>
        <dbReference type="ARBA" id="ARBA00022777"/>
    </source>
</evidence>
<keyword evidence="7 12" id="KW-0812">Transmembrane</keyword>
<comment type="subcellular location">
    <subcellularLocation>
        <location evidence="2">Cell membrane</location>
        <topology evidence="2">Multi-pass membrane protein</topology>
    </subcellularLocation>
</comment>
<evidence type="ECO:0000256" key="9">
    <source>
        <dbReference type="ARBA" id="ARBA00022989"/>
    </source>
</evidence>
<sequence length="882" mass="97401">MSSILGSSSFRALLRILSLAGGYWFSGWISLQLAIPPGFVSGLFLPMGIALGAILIWGWSMLFGVLIGSCLLNISVVLLAGQSFSWAVFSLAFEIALGSALAGAFGAWLIRRYVGFPNDLTDERKIFLFFILGGPIATSISASVGSLALFFNGIIQGKQLFYSWWTWWIGDAIGVLIATPLMCIFFAAPRNVWRNRRAAVGVPLVFSSIVVVVVFVMASMSEQKKMEAQFRQEAQVVVSSVKLGLSSVEYILAALGGLFISSDNVTRKEFSAYIDHVIVKKHGVSGFSWNRYVRRDERENFEQKMRSEGFEGFYIKEKNASGTFVKASERDDYVVIGYIEPWQENNAIHGLDVAVDPVRAAALNRALESNAFAVTSPLQLMQDKQYSPGVIAFFPVFDLARLNTLSANKKNWLLGYATAIVRTNDLIADTLTPFKTDDYNLIITDITQKANPLRFYTKGQVAIPAYAQDLILEERVVLGGRELLISVSPTEKFLSEHVSLQAWFVLAGGLLFCSLLGGFLLSISGRTQHVTNLVEQRTRELASIFENAAEAILVVDENGGIQKANPAAATLFAYPLADFRHLQIVALIPALQGRLNELHLAVLPSELRETIGQRSDGANVSVELSISPVDISEQKFFTFIIHDVTARRKVDLLKTEFISTVSHELRTPLTSIKGALSIVLSGNTGVLDEKANHLLAIAKNNADRLARLVNDILDIDKLEFGNVQLNMQPAPIYPLLKQAVEQNHAYAERYCIHLQLDLPREALMSLRVNIDADRFLQVMSNLISNAIKFSHRQSVVRVNLQREEDNILISVIDTGQGIPDEFRQRIFTKFAQADSSDTRRRDGTGLGLSITKVIVDAMGGSIDYVSTVNKGTTFTIRLPIVS</sequence>
<keyword evidence="6" id="KW-0808">Transferase</keyword>
<dbReference type="SMART" id="SM01079">
    <property type="entry name" value="CHASE"/>
    <property type="match status" value="1"/>
</dbReference>
<feature type="transmembrane region" description="Helical" evidence="12">
    <location>
        <begin position="70"/>
        <end position="89"/>
    </location>
</feature>
<dbReference type="CDD" id="cd00082">
    <property type="entry name" value="HisKA"/>
    <property type="match status" value="1"/>
</dbReference>
<dbReference type="Pfam" id="PF00989">
    <property type="entry name" value="PAS"/>
    <property type="match status" value="1"/>
</dbReference>
<dbReference type="PRINTS" id="PR00344">
    <property type="entry name" value="BCTRLSENSOR"/>
</dbReference>
<dbReference type="EC" id="2.7.13.3" evidence="3"/>
<dbReference type="InterPro" id="IPR042240">
    <property type="entry name" value="CHASE_sf"/>
</dbReference>
<evidence type="ECO:0000259" key="14">
    <source>
        <dbReference type="PROSITE" id="PS50112"/>
    </source>
</evidence>
<evidence type="ECO:0000259" key="13">
    <source>
        <dbReference type="PROSITE" id="PS50109"/>
    </source>
</evidence>
<keyword evidence="8" id="KW-0418">Kinase</keyword>
<dbReference type="InterPro" id="IPR013767">
    <property type="entry name" value="PAS_fold"/>
</dbReference>
<dbReference type="SUPFAM" id="SSF55874">
    <property type="entry name" value="ATPase domain of HSP90 chaperone/DNA topoisomerase II/histidine kinase"/>
    <property type="match status" value="1"/>
</dbReference>
<dbReference type="Gene3D" id="3.30.450.350">
    <property type="entry name" value="CHASE domain"/>
    <property type="match status" value="1"/>
</dbReference>
<protein>
    <recommendedName>
        <fullName evidence="3">histidine kinase</fullName>
        <ecNumber evidence="3">2.7.13.3</ecNumber>
    </recommendedName>
</protein>
<keyword evidence="11 12" id="KW-0472">Membrane</keyword>
<dbReference type="InterPro" id="IPR003594">
    <property type="entry name" value="HATPase_dom"/>
</dbReference>
<dbReference type="InterPro" id="IPR035965">
    <property type="entry name" value="PAS-like_dom_sf"/>
</dbReference>
<dbReference type="InterPro" id="IPR050736">
    <property type="entry name" value="Sensor_HK_Regulatory"/>
</dbReference>
<dbReference type="Gene3D" id="3.30.450.20">
    <property type="entry name" value="PAS domain"/>
    <property type="match status" value="1"/>
</dbReference>
<dbReference type="CDD" id="cd00130">
    <property type="entry name" value="PAS"/>
    <property type="match status" value="1"/>
</dbReference>
<keyword evidence="4" id="KW-1003">Cell membrane</keyword>
<evidence type="ECO:0000256" key="11">
    <source>
        <dbReference type="ARBA" id="ARBA00023136"/>
    </source>
</evidence>
<dbReference type="PROSITE" id="PS50839">
    <property type="entry name" value="CHASE"/>
    <property type="match status" value="1"/>
</dbReference>
<keyword evidence="10" id="KW-0902">Two-component regulatory system</keyword>
<dbReference type="Pfam" id="PF03924">
    <property type="entry name" value="CHASE"/>
    <property type="match status" value="1"/>
</dbReference>
<feature type="transmembrane region" description="Helical" evidence="12">
    <location>
        <begin position="43"/>
        <end position="63"/>
    </location>
</feature>
<dbReference type="SUPFAM" id="SSF47384">
    <property type="entry name" value="Homodimeric domain of signal transducing histidine kinase"/>
    <property type="match status" value="1"/>
</dbReference>
<evidence type="ECO:0000256" key="4">
    <source>
        <dbReference type="ARBA" id="ARBA00022475"/>
    </source>
</evidence>
<feature type="transmembrane region" description="Helical" evidence="12">
    <location>
        <begin position="200"/>
        <end position="220"/>
    </location>
</feature>
<comment type="caution">
    <text evidence="16">The sequence shown here is derived from an EMBL/GenBank/DDBJ whole genome shotgun (WGS) entry which is preliminary data.</text>
</comment>
<keyword evidence="9 12" id="KW-1133">Transmembrane helix</keyword>
<dbReference type="InterPro" id="IPR036890">
    <property type="entry name" value="HATPase_C_sf"/>
</dbReference>
<keyword evidence="17" id="KW-1185">Reference proteome</keyword>
<evidence type="ECO:0000259" key="15">
    <source>
        <dbReference type="PROSITE" id="PS50839"/>
    </source>
</evidence>
<dbReference type="Gene3D" id="1.10.287.130">
    <property type="match status" value="1"/>
</dbReference>
<dbReference type="PANTHER" id="PTHR43711:SF1">
    <property type="entry name" value="HISTIDINE KINASE 1"/>
    <property type="match status" value="1"/>
</dbReference>
<feature type="domain" description="CHASE" evidence="15">
    <location>
        <begin position="261"/>
        <end position="456"/>
    </location>
</feature>
<accession>A0ABV7FD08</accession>
<evidence type="ECO:0000256" key="10">
    <source>
        <dbReference type="ARBA" id="ARBA00023012"/>
    </source>
</evidence>
<dbReference type="Pfam" id="PF00512">
    <property type="entry name" value="HisKA"/>
    <property type="match status" value="1"/>
</dbReference>
<gene>
    <name evidence="16" type="ORF">ACFODX_08035</name>
</gene>